<keyword evidence="2" id="KW-1185">Reference proteome</keyword>
<dbReference type="EMBL" id="MW495044">
    <property type="protein sequence ID" value="QSJ03686.1"/>
    <property type="molecule type" value="Genomic_DNA"/>
</dbReference>
<accession>A0A898K9X1</accession>
<proteinExistence type="predicted"/>
<dbReference type="GeneID" id="65133435"/>
<evidence type="ECO:0000313" key="2">
    <source>
        <dbReference type="Proteomes" id="UP000663176"/>
    </source>
</evidence>
<protein>
    <submittedName>
        <fullName evidence="1">Uncharacterized protein</fullName>
    </submittedName>
</protein>
<dbReference type="Proteomes" id="UP000663176">
    <property type="component" value="Segment"/>
</dbReference>
<organism evidence="1 2">
    <name type="scientific">Klebsiella phage vB_KpnP_P184</name>
    <dbReference type="NCBI Taxonomy" id="2806547"/>
    <lineage>
        <taxon>Viruses</taxon>
        <taxon>Duplodnaviria</taxon>
        <taxon>Heunggongvirae</taxon>
        <taxon>Uroviricota</taxon>
        <taxon>Caudoviricetes</taxon>
        <taxon>Schitoviridae</taxon>
        <taxon>Efbeekayvirus</taxon>
        <taxon>Efbeekayvirus P184</taxon>
    </lineage>
</organism>
<reference evidence="1" key="1">
    <citation type="submission" date="2021-01" db="EMBL/GenBank/DDBJ databases">
        <authorList>
            <person name="Li S."/>
            <person name="Lin Y."/>
        </authorList>
    </citation>
    <scope>NUCLEOTIDE SEQUENCE</scope>
</reference>
<evidence type="ECO:0000313" key="1">
    <source>
        <dbReference type="EMBL" id="QSJ03686.1"/>
    </source>
</evidence>
<dbReference type="RefSeq" id="YP_010114833.1">
    <property type="nucleotide sequence ID" value="NC_055919.1"/>
</dbReference>
<sequence>MSYYAVFGDIHPSLMVRVDEAEVKTIQTKLAIGIKPEDIRLQNKMRDGSRNLGTQDYLILNGIDYAIVSKGQYLCLEQAYGL</sequence>
<dbReference type="KEGG" id="vg:65133435"/>
<name>A0A898K9X1_9CAUD</name>